<name>A0A0F9NID0_9ZZZZ</name>
<dbReference type="AlphaFoldDB" id="A0A0F9NID0"/>
<protein>
    <submittedName>
        <fullName evidence="1">Uncharacterized protein</fullName>
    </submittedName>
</protein>
<dbReference type="EMBL" id="LAZR01004104">
    <property type="protein sequence ID" value="KKN11747.1"/>
    <property type="molecule type" value="Genomic_DNA"/>
</dbReference>
<sequence>MVSCFFFLTGSDIEGGNKIGEVVRVKSYALYARGAYFGHDYDPTVLEFISKSPDYISSDGEDVWVDYRIIGCPPIVDMIMPMIYLHVEGCTDFTIPAVITCTPEGIVEPGLKYCQEKEIWVPESEWSEEECGIDTLPPVQPLPEKETKTKIFIGAILFLGAIGYWHRTTTKKET</sequence>
<comment type="caution">
    <text evidence="1">The sequence shown here is derived from an EMBL/GenBank/DDBJ whole genome shotgun (WGS) entry which is preliminary data.</text>
</comment>
<reference evidence="1" key="1">
    <citation type="journal article" date="2015" name="Nature">
        <title>Complex archaea that bridge the gap between prokaryotes and eukaryotes.</title>
        <authorList>
            <person name="Spang A."/>
            <person name="Saw J.H."/>
            <person name="Jorgensen S.L."/>
            <person name="Zaremba-Niedzwiedzka K."/>
            <person name="Martijn J."/>
            <person name="Lind A.E."/>
            <person name="van Eijk R."/>
            <person name="Schleper C."/>
            <person name="Guy L."/>
            <person name="Ettema T.J."/>
        </authorList>
    </citation>
    <scope>NUCLEOTIDE SEQUENCE</scope>
</reference>
<gene>
    <name evidence="1" type="ORF">LCGC14_1023500</name>
</gene>
<proteinExistence type="predicted"/>
<accession>A0A0F9NID0</accession>
<organism evidence="1">
    <name type="scientific">marine sediment metagenome</name>
    <dbReference type="NCBI Taxonomy" id="412755"/>
    <lineage>
        <taxon>unclassified sequences</taxon>
        <taxon>metagenomes</taxon>
        <taxon>ecological metagenomes</taxon>
    </lineage>
</organism>
<evidence type="ECO:0000313" key="1">
    <source>
        <dbReference type="EMBL" id="KKN11747.1"/>
    </source>
</evidence>